<reference evidence="1 2" key="1">
    <citation type="submission" date="2021-03" db="EMBL/GenBank/DDBJ databases">
        <title>Sequencing the genomes of 1000 actinobacteria strains.</title>
        <authorList>
            <person name="Klenk H.-P."/>
        </authorList>
    </citation>
    <scope>NUCLEOTIDE SEQUENCE [LARGE SCALE GENOMIC DNA]</scope>
    <source>
        <strain evidence="1 2">DSM 46670</strain>
    </source>
</reference>
<evidence type="ECO:0000313" key="1">
    <source>
        <dbReference type="EMBL" id="MBP2323486.1"/>
    </source>
</evidence>
<dbReference type="RefSeq" id="WP_209639954.1">
    <property type="nucleotide sequence ID" value="NZ_JAGINW010000001.1"/>
</dbReference>
<comment type="caution">
    <text evidence="1">The sequence shown here is derived from an EMBL/GenBank/DDBJ whole genome shotgun (WGS) entry which is preliminary data.</text>
</comment>
<dbReference type="Proteomes" id="UP001519332">
    <property type="component" value="Unassembled WGS sequence"/>
</dbReference>
<organism evidence="1 2">
    <name type="scientific">Kibdelosporangium banguiense</name>
    <dbReference type="NCBI Taxonomy" id="1365924"/>
    <lineage>
        <taxon>Bacteria</taxon>
        <taxon>Bacillati</taxon>
        <taxon>Actinomycetota</taxon>
        <taxon>Actinomycetes</taxon>
        <taxon>Pseudonocardiales</taxon>
        <taxon>Pseudonocardiaceae</taxon>
        <taxon>Kibdelosporangium</taxon>
    </lineage>
</organism>
<gene>
    <name evidence="1" type="ORF">JOF56_003871</name>
</gene>
<proteinExistence type="predicted"/>
<keyword evidence="2" id="KW-1185">Reference proteome</keyword>
<dbReference type="EMBL" id="JAGINW010000001">
    <property type="protein sequence ID" value="MBP2323486.1"/>
    <property type="molecule type" value="Genomic_DNA"/>
</dbReference>
<name>A0ABS4TI30_9PSEU</name>
<protein>
    <submittedName>
        <fullName evidence="1">Uncharacterized protein</fullName>
    </submittedName>
</protein>
<accession>A0ABS4TI30</accession>
<evidence type="ECO:0000313" key="2">
    <source>
        <dbReference type="Proteomes" id="UP001519332"/>
    </source>
</evidence>
<sequence length="48" mass="4837">MAATASVPESACDGANDEWAGIARVGEAAWAMADVGSMSVPTRPAMAR</sequence>